<evidence type="ECO:0000256" key="1">
    <source>
        <dbReference type="SAM" id="SignalP"/>
    </source>
</evidence>
<comment type="caution">
    <text evidence="2">The sequence shown here is derived from an EMBL/GenBank/DDBJ whole genome shotgun (WGS) entry which is preliminary data.</text>
</comment>
<proteinExistence type="predicted"/>
<dbReference type="Proteomes" id="UP001176521">
    <property type="component" value="Unassembled WGS sequence"/>
</dbReference>
<dbReference type="EMBL" id="JAPDMQ010000059">
    <property type="protein sequence ID" value="KAK0537467.1"/>
    <property type="molecule type" value="Genomic_DNA"/>
</dbReference>
<organism evidence="2 3">
    <name type="scientific">Tilletia horrida</name>
    <dbReference type="NCBI Taxonomy" id="155126"/>
    <lineage>
        <taxon>Eukaryota</taxon>
        <taxon>Fungi</taxon>
        <taxon>Dikarya</taxon>
        <taxon>Basidiomycota</taxon>
        <taxon>Ustilaginomycotina</taxon>
        <taxon>Exobasidiomycetes</taxon>
        <taxon>Tilletiales</taxon>
        <taxon>Tilletiaceae</taxon>
        <taxon>Tilletia</taxon>
    </lineage>
</organism>
<feature type="chain" id="PRO_5042919832" evidence="1">
    <location>
        <begin position="25"/>
        <end position="159"/>
    </location>
</feature>
<evidence type="ECO:0000313" key="2">
    <source>
        <dbReference type="EMBL" id="KAK0537467.1"/>
    </source>
</evidence>
<keyword evidence="3" id="KW-1185">Reference proteome</keyword>
<sequence>MAFNSLHVAVLTMSALSIAASAHAANPASAPPLVWDIEQKDDLSASTGTVATELSGDLPGMVRAVSSVRNDWQPALIGGSHYTSGFGDQVRSSGHWAVTRDNTSGIVDLSLVHSTWLSTSATLSTVGGNGTVTISGQNAIDCAKSSTGTEWTCTMAGQA</sequence>
<keyword evidence="1" id="KW-0732">Signal</keyword>
<reference evidence="2" key="1">
    <citation type="journal article" date="2023" name="PhytoFront">
        <title>Draft Genome Resources of Seven Strains of Tilletia horrida, Causal Agent of Kernel Smut of Rice.</title>
        <authorList>
            <person name="Khanal S."/>
            <person name="Antony Babu S."/>
            <person name="Zhou X.G."/>
        </authorList>
    </citation>
    <scope>NUCLEOTIDE SEQUENCE</scope>
    <source>
        <strain evidence="2">TX3</strain>
    </source>
</reference>
<accession>A0AAN6GEP1</accession>
<name>A0AAN6GEP1_9BASI</name>
<gene>
    <name evidence="2" type="ORF">OC842_001613</name>
</gene>
<protein>
    <submittedName>
        <fullName evidence="2">Uncharacterized protein</fullName>
    </submittedName>
</protein>
<evidence type="ECO:0000313" key="3">
    <source>
        <dbReference type="Proteomes" id="UP001176521"/>
    </source>
</evidence>
<dbReference type="AlphaFoldDB" id="A0AAN6GEP1"/>
<feature type="signal peptide" evidence="1">
    <location>
        <begin position="1"/>
        <end position="24"/>
    </location>
</feature>